<comment type="caution">
    <text evidence="1">The sequence shown here is derived from an EMBL/GenBank/DDBJ whole genome shotgun (WGS) entry which is preliminary data.</text>
</comment>
<keyword evidence="2" id="KW-1185">Reference proteome</keyword>
<feature type="non-terminal residue" evidence="1">
    <location>
        <position position="1"/>
    </location>
</feature>
<gene>
    <name evidence="1" type="ORF">NGRA_3627</name>
</gene>
<reference evidence="1 2" key="1">
    <citation type="journal article" date="2020" name="Genome Biol. Evol.">
        <title>Comparative genomics of strictly vertically transmitted, feminizing microsporidia endosymbionts of amphipod crustaceans.</title>
        <authorList>
            <person name="Cormier A."/>
            <person name="Chebbi M.A."/>
            <person name="Giraud I."/>
            <person name="Wattier R."/>
            <person name="Teixeira M."/>
            <person name="Gilbert C."/>
            <person name="Rigaud T."/>
            <person name="Cordaux R."/>
        </authorList>
    </citation>
    <scope>NUCLEOTIDE SEQUENCE [LARGE SCALE GENOMIC DNA]</scope>
    <source>
        <strain evidence="1 2">Ou3-Ou53</strain>
    </source>
</reference>
<protein>
    <submittedName>
        <fullName evidence="1">Uncharacterized protein</fullName>
    </submittedName>
</protein>
<proteinExistence type="predicted"/>
<dbReference type="EMBL" id="SBJO01001710">
    <property type="protein sequence ID" value="KAF9742201.1"/>
    <property type="molecule type" value="Genomic_DNA"/>
</dbReference>
<feature type="non-terminal residue" evidence="1">
    <location>
        <position position="171"/>
    </location>
</feature>
<organism evidence="1 2">
    <name type="scientific">Nosema granulosis</name>
    <dbReference type="NCBI Taxonomy" id="83296"/>
    <lineage>
        <taxon>Eukaryota</taxon>
        <taxon>Fungi</taxon>
        <taxon>Fungi incertae sedis</taxon>
        <taxon>Microsporidia</taxon>
        <taxon>Nosematidae</taxon>
        <taxon>Nosema</taxon>
    </lineage>
</organism>
<dbReference type="Proteomes" id="UP000740883">
    <property type="component" value="Unassembled WGS sequence"/>
</dbReference>
<accession>A0A9P6KWK8</accession>
<evidence type="ECO:0000313" key="2">
    <source>
        <dbReference type="Proteomes" id="UP000740883"/>
    </source>
</evidence>
<name>A0A9P6KWK8_9MICR</name>
<dbReference type="AlphaFoldDB" id="A0A9P6KWK8"/>
<sequence>HNNTQFTFRNEADDSNDSSIIDVVGIDDQNQASNSKKEPEFFIEKKRKLTDDIITSHNGVKKQRTVTEYPNPINSVCNGLNYKKYNRTKTLKDNSFFKMIENYNLPIFSSQINTDLKSFSKKVEEITNTTNIQTEDNSIYEEVFKRIVDTVNLLFLSKVNEKNQNSQNVIV</sequence>
<evidence type="ECO:0000313" key="1">
    <source>
        <dbReference type="EMBL" id="KAF9742201.1"/>
    </source>
</evidence>